<dbReference type="CDD" id="cd07816">
    <property type="entry name" value="Bet_v1-like"/>
    <property type="match status" value="1"/>
</dbReference>
<dbReference type="PANTHER" id="PTHR31213:SF19">
    <property type="entry name" value="BET V I_MAJOR LATEX PROTEIN DOMAIN-CONTAINING PROTEIN"/>
    <property type="match status" value="1"/>
</dbReference>
<reference evidence="4 5" key="1">
    <citation type="submission" date="2021-09" db="EMBL/GenBank/DDBJ databases">
        <title>Genomic insights and catalytic innovation underlie evolution of tropane alkaloids biosynthesis.</title>
        <authorList>
            <person name="Wang Y.-J."/>
            <person name="Tian T."/>
            <person name="Huang J.-P."/>
            <person name="Huang S.-X."/>
        </authorList>
    </citation>
    <scope>NUCLEOTIDE SEQUENCE [LARGE SCALE GENOMIC DNA]</scope>
    <source>
        <strain evidence="4">KIB-2018</strain>
        <tissue evidence="4">Leaf</tissue>
    </source>
</reference>
<evidence type="ECO:0000313" key="5">
    <source>
        <dbReference type="Proteomes" id="UP001159364"/>
    </source>
</evidence>
<comment type="similarity">
    <text evidence="1">Belongs to the BetVI family.</text>
</comment>
<dbReference type="GO" id="GO:0005737">
    <property type="term" value="C:cytoplasm"/>
    <property type="evidence" value="ECO:0007669"/>
    <property type="project" value="TreeGrafter"/>
</dbReference>
<accession>A0AAV8T574</accession>
<dbReference type="Pfam" id="PF00407">
    <property type="entry name" value="Bet_v_1"/>
    <property type="match status" value="1"/>
</dbReference>
<protein>
    <recommendedName>
        <fullName evidence="3">Bet v I/Major latex protein domain-containing protein</fullName>
    </recommendedName>
</protein>
<name>A0AAV8T574_9ROSI</name>
<dbReference type="AlphaFoldDB" id="A0AAV8T574"/>
<sequence length="158" mass="17164">MKGEKSQDTVVGVPASVVWSAYRGLELGKIVSEVLGDVIGKVELVEGDGGVGTIMKLTFPPGTPGKGYLTEKFIIVDDEKRIKVTETIEGGFKDLGFAAIRIRLEIIEKDGESSIVRSTVEYEVDDERAMRVSLISTKHLELMAEGVGKYLSEKKSTA</sequence>
<dbReference type="GO" id="GO:0009820">
    <property type="term" value="P:alkaloid metabolic process"/>
    <property type="evidence" value="ECO:0007669"/>
    <property type="project" value="UniProtKB-KW"/>
</dbReference>
<evidence type="ECO:0000256" key="1">
    <source>
        <dbReference type="ARBA" id="ARBA00009744"/>
    </source>
</evidence>
<dbReference type="Gene3D" id="3.30.530.20">
    <property type="match status" value="1"/>
</dbReference>
<evidence type="ECO:0000259" key="3">
    <source>
        <dbReference type="Pfam" id="PF00407"/>
    </source>
</evidence>
<dbReference type="InterPro" id="IPR050279">
    <property type="entry name" value="Plant_def-hormone_signal"/>
</dbReference>
<proteinExistence type="inferred from homology"/>
<dbReference type="GO" id="GO:0009738">
    <property type="term" value="P:abscisic acid-activated signaling pathway"/>
    <property type="evidence" value="ECO:0007669"/>
    <property type="project" value="TreeGrafter"/>
</dbReference>
<dbReference type="InterPro" id="IPR023393">
    <property type="entry name" value="START-like_dom_sf"/>
</dbReference>
<dbReference type="GO" id="GO:0005634">
    <property type="term" value="C:nucleus"/>
    <property type="evidence" value="ECO:0007669"/>
    <property type="project" value="TreeGrafter"/>
</dbReference>
<keyword evidence="5" id="KW-1185">Reference proteome</keyword>
<dbReference type="EMBL" id="JAIWQS010000006">
    <property type="protein sequence ID" value="KAJ8761698.1"/>
    <property type="molecule type" value="Genomic_DNA"/>
</dbReference>
<dbReference type="GO" id="GO:0004864">
    <property type="term" value="F:protein phosphatase inhibitor activity"/>
    <property type="evidence" value="ECO:0007669"/>
    <property type="project" value="TreeGrafter"/>
</dbReference>
<keyword evidence="2" id="KW-0017">Alkaloid metabolism</keyword>
<dbReference type="GO" id="GO:0006952">
    <property type="term" value="P:defense response"/>
    <property type="evidence" value="ECO:0007669"/>
    <property type="project" value="InterPro"/>
</dbReference>
<dbReference type="Proteomes" id="UP001159364">
    <property type="component" value="Linkage Group LG06"/>
</dbReference>
<evidence type="ECO:0000313" key="4">
    <source>
        <dbReference type="EMBL" id="KAJ8761698.1"/>
    </source>
</evidence>
<dbReference type="GO" id="GO:0010427">
    <property type="term" value="F:abscisic acid binding"/>
    <property type="evidence" value="ECO:0007669"/>
    <property type="project" value="TreeGrafter"/>
</dbReference>
<dbReference type="SUPFAM" id="SSF55961">
    <property type="entry name" value="Bet v1-like"/>
    <property type="match status" value="1"/>
</dbReference>
<dbReference type="GO" id="GO:0038023">
    <property type="term" value="F:signaling receptor activity"/>
    <property type="evidence" value="ECO:0007669"/>
    <property type="project" value="TreeGrafter"/>
</dbReference>
<dbReference type="PANTHER" id="PTHR31213">
    <property type="entry name" value="OS08G0374000 PROTEIN-RELATED"/>
    <property type="match status" value="1"/>
</dbReference>
<gene>
    <name evidence="4" type="ORF">K2173_004474</name>
</gene>
<feature type="domain" description="Bet v I/Major latex protein" evidence="3">
    <location>
        <begin position="29"/>
        <end position="129"/>
    </location>
</feature>
<organism evidence="4 5">
    <name type="scientific">Erythroxylum novogranatense</name>
    <dbReference type="NCBI Taxonomy" id="1862640"/>
    <lineage>
        <taxon>Eukaryota</taxon>
        <taxon>Viridiplantae</taxon>
        <taxon>Streptophyta</taxon>
        <taxon>Embryophyta</taxon>
        <taxon>Tracheophyta</taxon>
        <taxon>Spermatophyta</taxon>
        <taxon>Magnoliopsida</taxon>
        <taxon>eudicotyledons</taxon>
        <taxon>Gunneridae</taxon>
        <taxon>Pentapetalae</taxon>
        <taxon>rosids</taxon>
        <taxon>fabids</taxon>
        <taxon>Malpighiales</taxon>
        <taxon>Erythroxylaceae</taxon>
        <taxon>Erythroxylum</taxon>
    </lineage>
</organism>
<comment type="caution">
    <text evidence="4">The sequence shown here is derived from an EMBL/GenBank/DDBJ whole genome shotgun (WGS) entry which is preliminary data.</text>
</comment>
<dbReference type="InterPro" id="IPR000916">
    <property type="entry name" value="Bet_v_I/MLP"/>
</dbReference>
<evidence type="ECO:0000256" key="2">
    <source>
        <dbReference type="ARBA" id="ARBA00022589"/>
    </source>
</evidence>